<dbReference type="Pfam" id="PF01412">
    <property type="entry name" value="ArfGap"/>
    <property type="match status" value="1"/>
</dbReference>
<dbReference type="SMART" id="SM00165">
    <property type="entry name" value="UBA"/>
    <property type="match status" value="2"/>
</dbReference>
<dbReference type="PROSITE" id="PS50030">
    <property type="entry name" value="UBA"/>
    <property type="match status" value="2"/>
</dbReference>
<dbReference type="CDD" id="cd08204">
    <property type="entry name" value="ArfGap"/>
    <property type="match status" value="1"/>
</dbReference>
<dbReference type="AlphaFoldDB" id="A0A8H7Q2P4"/>
<dbReference type="InterPro" id="IPR001164">
    <property type="entry name" value="ArfGAP_dom"/>
</dbReference>
<dbReference type="Gene3D" id="1.10.8.10">
    <property type="entry name" value="DNA helicase RuvA subunit, C-terminal domain"/>
    <property type="match status" value="2"/>
</dbReference>
<dbReference type="InterPro" id="IPR047878">
    <property type="entry name" value="UBL7_UBA"/>
</dbReference>
<dbReference type="InterPro" id="IPR037278">
    <property type="entry name" value="ARFGAP/RecO"/>
</dbReference>
<dbReference type="SUPFAM" id="SSF57863">
    <property type="entry name" value="ArfGap/RecO-like zinc finger"/>
    <property type="match status" value="1"/>
</dbReference>
<comment type="caution">
    <text evidence="8">The sequence shown here is derived from an EMBL/GenBank/DDBJ whole genome shotgun (WGS) entry which is preliminary data.</text>
</comment>
<name>A0A8H7Q2P4_9FUNG</name>
<evidence type="ECO:0000256" key="2">
    <source>
        <dbReference type="ARBA" id="ARBA00022723"/>
    </source>
</evidence>
<evidence type="ECO:0000259" key="6">
    <source>
        <dbReference type="PROSITE" id="PS50030"/>
    </source>
</evidence>
<keyword evidence="3 5" id="KW-0863">Zinc-finger</keyword>
<evidence type="ECO:0000256" key="4">
    <source>
        <dbReference type="ARBA" id="ARBA00022833"/>
    </source>
</evidence>
<sequence length="482" mass="53794">MSTRQTKSTQDRHERILIELIKQPGNNVCVDCRAKNPRWASHNLGVFLCIRCGGLHRRMGTHISKVKSVTMDSWTIEQIENIKANGGNDAVNRIYNPHPEKHPLPLADDDHGMERYIRNKWEKKSFMDAPPQPASAASAIIRPGANIPQRSSSVPQLQRESDMNQGLTSLREMGFRDDEKNRRVLQQTNGKLEPAVEILSKLPGQQPITMQRKDQMTEQQMLSKLWALGYKDESKCRDALRRTGGNLDVAIEILAKESRAGAVTPPVPPKNNAPQSLIDVSENRVNIAPANMNPYQQQVQQMPIQQMPMQQLQMQQPQVQTTTNPFGTSIIAAQNTGMNMVQNNSMPSQNGYPYGINQAQPQLQPQLTGFNPSPMNQYQPIQQTTFTSNPFTQMASSASTPTNSFGGVNPFNSQPMTPNGFAYNQQVPSGPQMSAMNQPQGMPVRSFTSPDFNQPNHYFARSNSAHEFQPSSGISQGQNPFF</sequence>
<dbReference type="EMBL" id="JAEPRA010000006">
    <property type="protein sequence ID" value="KAG2183934.1"/>
    <property type="molecule type" value="Genomic_DNA"/>
</dbReference>
<evidence type="ECO:0000256" key="1">
    <source>
        <dbReference type="ARBA" id="ARBA00022468"/>
    </source>
</evidence>
<feature type="domain" description="Arf-GAP" evidence="7">
    <location>
        <begin position="14"/>
        <end position="136"/>
    </location>
</feature>
<keyword evidence="2" id="KW-0479">Metal-binding</keyword>
<protein>
    <submittedName>
        <fullName evidence="8">Uncharacterized protein</fullName>
    </submittedName>
</protein>
<dbReference type="PANTHER" id="PTHR45705:SF1">
    <property type="entry name" value="FI20236P1"/>
    <property type="match status" value="1"/>
</dbReference>
<reference evidence="8" key="1">
    <citation type="submission" date="2020-12" db="EMBL/GenBank/DDBJ databases">
        <title>Metabolic potential, ecology and presence of endohyphal bacteria is reflected in genomic diversity of Mucoromycotina.</title>
        <authorList>
            <person name="Muszewska A."/>
            <person name="Okrasinska A."/>
            <person name="Steczkiewicz K."/>
            <person name="Drgas O."/>
            <person name="Orlowska M."/>
            <person name="Perlinska-Lenart U."/>
            <person name="Aleksandrzak-Piekarczyk T."/>
            <person name="Szatraj K."/>
            <person name="Zielenkiewicz U."/>
            <person name="Pilsyk S."/>
            <person name="Malc E."/>
            <person name="Mieczkowski P."/>
            <person name="Kruszewska J.S."/>
            <person name="Biernat P."/>
            <person name="Pawlowska J."/>
        </authorList>
    </citation>
    <scope>NUCLEOTIDE SEQUENCE</scope>
    <source>
        <strain evidence="8">WA0000051536</strain>
    </source>
</reference>
<dbReference type="GO" id="GO:0005096">
    <property type="term" value="F:GTPase activator activity"/>
    <property type="evidence" value="ECO:0007669"/>
    <property type="project" value="UniProtKB-KW"/>
</dbReference>
<proteinExistence type="predicted"/>
<keyword evidence="1" id="KW-0343">GTPase activation</keyword>
<evidence type="ECO:0000313" key="9">
    <source>
        <dbReference type="Proteomes" id="UP000612746"/>
    </source>
</evidence>
<dbReference type="CDD" id="cd14326">
    <property type="entry name" value="UBA_UBL7"/>
    <property type="match status" value="1"/>
</dbReference>
<dbReference type="InterPro" id="IPR015940">
    <property type="entry name" value="UBA"/>
</dbReference>
<dbReference type="Gene3D" id="1.10.220.150">
    <property type="entry name" value="Arf GTPase activating protein"/>
    <property type="match status" value="1"/>
</dbReference>
<accession>A0A8H7Q2P4</accession>
<keyword evidence="9" id="KW-1185">Reference proteome</keyword>
<dbReference type="InterPro" id="IPR009060">
    <property type="entry name" value="UBA-like_sf"/>
</dbReference>
<dbReference type="PROSITE" id="PS50115">
    <property type="entry name" value="ARFGAP"/>
    <property type="match status" value="1"/>
</dbReference>
<evidence type="ECO:0000313" key="8">
    <source>
        <dbReference type="EMBL" id="KAG2183934.1"/>
    </source>
</evidence>
<evidence type="ECO:0000256" key="3">
    <source>
        <dbReference type="ARBA" id="ARBA00022771"/>
    </source>
</evidence>
<evidence type="ECO:0000259" key="7">
    <source>
        <dbReference type="PROSITE" id="PS50115"/>
    </source>
</evidence>
<dbReference type="InterPro" id="IPR051718">
    <property type="entry name" value="ARF_GTPase-activating"/>
</dbReference>
<keyword evidence="4" id="KW-0862">Zinc</keyword>
<dbReference type="PANTHER" id="PTHR45705">
    <property type="entry name" value="FI20236P1"/>
    <property type="match status" value="1"/>
</dbReference>
<dbReference type="InterPro" id="IPR038508">
    <property type="entry name" value="ArfGAP_dom_sf"/>
</dbReference>
<evidence type="ECO:0000256" key="5">
    <source>
        <dbReference type="PROSITE-ProRule" id="PRU00288"/>
    </source>
</evidence>
<dbReference type="GO" id="GO:0005737">
    <property type="term" value="C:cytoplasm"/>
    <property type="evidence" value="ECO:0007669"/>
    <property type="project" value="TreeGrafter"/>
</dbReference>
<dbReference type="Pfam" id="PF00627">
    <property type="entry name" value="UBA"/>
    <property type="match status" value="1"/>
</dbReference>
<dbReference type="PRINTS" id="PR00405">
    <property type="entry name" value="REVINTRACTNG"/>
</dbReference>
<organism evidence="8 9">
    <name type="scientific">Umbelopsis vinacea</name>
    <dbReference type="NCBI Taxonomy" id="44442"/>
    <lineage>
        <taxon>Eukaryota</taxon>
        <taxon>Fungi</taxon>
        <taxon>Fungi incertae sedis</taxon>
        <taxon>Mucoromycota</taxon>
        <taxon>Mucoromycotina</taxon>
        <taxon>Umbelopsidomycetes</taxon>
        <taxon>Umbelopsidales</taxon>
        <taxon>Umbelopsidaceae</taxon>
        <taxon>Umbelopsis</taxon>
    </lineage>
</organism>
<dbReference type="FunFam" id="1.10.220.150:FF:000009">
    <property type="entry name" value="stromal membrane-associated protein 1 isoform X1"/>
    <property type="match status" value="1"/>
</dbReference>
<dbReference type="GO" id="GO:0008270">
    <property type="term" value="F:zinc ion binding"/>
    <property type="evidence" value="ECO:0007669"/>
    <property type="project" value="UniProtKB-KW"/>
</dbReference>
<feature type="domain" description="UBA" evidence="6">
    <location>
        <begin position="215"/>
        <end position="257"/>
    </location>
</feature>
<dbReference type="Proteomes" id="UP000612746">
    <property type="component" value="Unassembled WGS sequence"/>
</dbReference>
<dbReference type="SUPFAM" id="SSF46934">
    <property type="entry name" value="UBA-like"/>
    <property type="match status" value="2"/>
</dbReference>
<dbReference type="SMART" id="SM00105">
    <property type="entry name" value="ArfGap"/>
    <property type="match status" value="1"/>
</dbReference>
<dbReference type="OrthoDB" id="10266696at2759"/>
<feature type="domain" description="UBA" evidence="6">
    <location>
        <begin position="160"/>
        <end position="202"/>
    </location>
</feature>
<gene>
    <name evidence="8" type="ORF">INT44_008945</name>
</gene>